<dbReference type="PANTHER" id="PTHR43181:SF1">
    <property type="entry name" value="2-C-METHYL-D-ERYTHRITOL 2,4-CYCLODIPHOSPHATE SYNTHASE, CHLOROPLASTIC"/>
    <property type="match status" value="1"/>
</dbReference>
<dbReference type="Pfam" id="PF02542">
    <property type="entry name" value="YgbB"/>
    <property type="match status" value="1"/>
</dbReference>
<dbReference type="EC" id="4.6.1.12" evidence="3 7"/>
<dbReference type="Gene3D" id="3.30.1330.50">
    <property type="entry name" value="2-C-methyl-D-erythritol 2,4-cyclodiphosphate synthase"/>
    <property type="match status" value="1"/>
</dbReference>
<feature type="binding site" evidence="7">
    <location>
        <position position="14"/>
    </location>
    <ligand>
        <name>a divalent metal cation</name>
        <dbReference type="ChEBI" id="CHEBI:60240"/>
    </ligand>
</feature>
<reference evidence="10 11" key="1">
    <citation type="journal article" date="2018" name="Nat. Biotechnol.">
        <title>A standardized bacterial taxonomy based on genome phylogeny substantially revises the tree of life.</title>
        <authorList>
            <person name="Parks D.H."/>
            <person name="Chuvochina M."/>
            <person name="Waite D.W."/>
            <person name="Rinke C."/>
            <person name="Skarshewski A."/>
            <person name="Chaumeil P.A."/>
            <person name="Hugenholtz P."/>
        </authorList>
    </citation>
    <scope>NUCLEOTIDE SEQUENCE [LARGE SCALE GENOMIC DNA]</scope>
    <source>
        <strain evidence="10">UBA8672</strain>
    </source>
</reference>
<dbReference type="UniPathway" id="UPA00056">
    <property type="reaction ID" value="UER00095"/>
</dbReference>
<dbReference type="InterPro" id="IPR020555">
    <property type="entry name" value="MECDP_synthase_CS"/>
</dbReference>
<feature type="binding site" evidence="7">
    <location>
        <position position="148"/>
    </location>
    <ligand>
        <name>4-CDP-2-C-methyl-D-erythritol 2-phosphate</name>
        <dbReference type="ChEBI" id="CHEBI:57919"/>
    </ligand>
</feature>
<dbReference type="InterPro" id="IPR003526">
    <property type="entry name" value="MECDP_synthase"/>
</dbReference>
<comment type="caution">
    <text evidence="7">Lacks conserved residue(s) required for the propagation of feature annotation.</text>
</comment>
<feature type="binding site" evidence="7">
    <location>
        <begin position="40"/>
        <end position="41"/>
    </location>
    <ligand>
        <name>4-CDP-2-C-methyl-D-erythritol 2-phosphate</name>
        <dbReference type="ChEBI" id="CHEBI:57919"/>
    </ligand>
</feature>
<feature type="binding site" evidence="7">
    <location>
        <begin position="67"/>
        <end position="71"/>
    </location>
    <ligand>
        <name>4-CDP-2-C-methyl-D-erythritol 2-phosphate</name>
        <dbReference type="ChEBI" id="CHEBI:57919"/>
    </ligand>
</feature>
<evidence type="ECO:0000256" key="8">
    <source>
        <dbReference type="RuleBase" id="RU004395"/>
    </source>
</evidence>
<evidence type="ECO:0000313" key="11">
    <source>
        <dbReference type="Proteomes" id="UP000262325"/>
    </source>
</evidence>
<dbReference type="CDD" id="cd00554">
    <property type="entry name" value="MECDP_synthase"/>
    <property type="match status" value="1"/>
</dbReference>
<comment type="catalytic activity">
    <reaction evidence="1 7 8">
        <text>4-CDP-2-C-methyl-D-erythritol 2-phosphate = 2-C-methyl-D-erythritol 2,4-cyclic diphosphate + CMP</text>
        <dbReference type="Rhea" id="RHEA:23864"/>
        <dbReference type="ChEBI" id="CHEBI:57919"/>
        <dbReference type="ChEBI" id="CHEBI:58483"/>
        <dbReference type="ChEBI" id="CHEBI:60377"/>
        <dbReference type="EC" id="4.6.1.12"/>
    </reaction>
</comment>
<dbReference type="HAMAP" id="MF_00107">
    <property type="entry name" value="IspF"/>
    <property type="match status" value="1"/>
</dbReference>
<evidence type="ECO:0000256" key="6">
    <source>
        <dbReference type="ARBA" id="ARBA00023239"/>
    </source>
</evidence>
<comment type="subunit">
    <text evidence="7">Homotrimer.</text>
</comment>
<proteinExistence type="inferred from homology"/>
<sequence length="163" mass="17641">MTNRIKIKTGIGFDAHRFSNDRPLVLGGIEIPHSKGLAGHSDADVLIHAIIDSLSGAALGVDIGTLFPDTDESYKGINSGVLLKKVVSLIKKEGFEIGNVDAEIILEEPRLRNYINEMRRKLAGILDVDLDDVTIKATTTEKMGFCGRKEGIAALAVCLLTRN</sequence>
<feature type="binding site" evidence="7">
    <location>
        <position position="145"/>
    </location>
    <ligand>
        <name>4-CDP-2-C-methyl-D-erythritol 2-phosphate</name>
        <dbReference type="ChEBI" id="CHEBI:57919"/>
    </ligand>
</feature>
<feature type="site" description="Transition state stabilizer" evidence="7">
    <location>
        <position position="40"/>
    </location>
</feature>
<dbReference type="SUPFAM" id="SSF69765">
    <property type="entry name" value="IpsF-like"/>
    <property type="match status" value="1"/>
</dbReference>
<dbReference type="NCBIfam" id="TIGR00151">
    <property type="entry name" value="ispF"/>
    <property type="match status" value="1"/>
</dbReference>
<dbReference type="GO" id="GO:0046872">
    <property type="term" value="F:metal ion binding"/>
    <property type="evidence" value="ECO:0007669"/>
    <property type="project" value="UniProtKB-KW"/>
</dbReference>
<gene>
    <name evidence="7" type="primary">ispF</name>
    <name evidence="10" type="ORF">DHM44_04595</name>
</gene>
<comment type="similarity">
    <text evidence="7 8">Belongs to the IspF family.</text>
</comment>
<protein>
    <recommendedName>
        <fullName evidence="3 7">2-C-methyl-D-erythritol 2,4-cyclodiphosphate synthase</fullName>
        <shortName evidence="7">MECDP-synthase</shortName>
        <shortName evidence="7">MECPP-synthase</shortName>
        <shortName evidence="7">MECPS</shortName>
        <ecNumber evidence="3 7">4.6.1.12</ecNumber>
    </recommendedName>
</protein>
<organism evidence="10 11">
    <name type="scientific">Flexistipes sinusarabici</name>
    <dbReference type="NCBI Taxonomy" id="2352"/>
    <lineage>
        <taxon>Bacteria</taxon>
        <taxon>Pseudomonadati</taxon>
        <taxon>Deferribacterota</taxon>
        <taxon>Deferribacteres</taxon>
        <taxon>Deferribacterales</taxon>
        <taxon>Flexistipitaceae</taxon>
        <taxon>Flexistipes</taxon>
    </lineage>
</organism>
<dbReference type="GO" id="GO:0008685">
    <property type="term" value="F:2-C-methyl-D-erythritol 2,4-cyclodiphosphate synthase activity"/>
    <property type="evidence" value="ECO:0007669"/>
    <property type="project" value="UniProtKB-UniRule"/>
</dbReference>
<keyword evidence="4 7" id="KW-0479">Metal-binding</keyword>
<accession>A0A3D5QCQ7</accession>
<evidence type="ECO:0000256" key="5">
    <source>
        <dbReference type="ARBA" id="ARBA00023229"/>
    </source>
</evidence>
<feature type="binding site" evidence="7">
    <location>
        <begin position="14"/>
        <end position="16"/>
    </location>
    <ligand>
        <name>4-CDP-2-C-methyl-D-erythritol 2-phosphate</name>
        <dbReference type="ChEBI" id="CHEBI:57919"/>
    </ligand>
</feature>
<dbReference type="GO" id="GO:0016114">
    <property type="term" value="P:terpenoid biosynthetic process"/>
    <property type="evidence" value="ECO:0007669"/>
    <property type="project" value="InterPro"/>
</dbReference>
<evidence type="ECO:0000256" key="2">
    <source>
        <dbReference type="ARBA" id="ARBA00004709"/>
    </source>
</evidence>
<evidence type="ECO:0000256" key="4">
    <source>
        <dbReference type="ARBA" id="ARBA00022723"/>
    </source>
</evidence>
<evidence type="ECO:0000259" key="9">
    <source>
        <dbReference type="Pfam" id="PF02542"/>
    </source>
</evidence>
<keyword evidence="5 7" id="KW-0414">Isoprene biosynthesis</keyword>
<evidence type="ECO:0000256" key="7">
    <source>
        <dbReference type="HAMAP-Rule" id="MF_00107"/>
    </source>
</evidence>
<dbReference type="PROSITE" id="PS01350">
    <property type="entry name" value="ISPF"/>
    <property type="match status" value="1"/>
</dbReference>
<feature type="domain" description="2-C-methyl-D-erythritol 2,4-cyclodiphosphate synthase" evidence="9">
    <location>
        <begin position="7"/>
        <end position="160"/>
    </location>
</feature>
<dbReference type="EMBL" id="DPPF01000091">
    <property type="protein sequence ID" value="HCW92942.1"/>
    <property type="molecule type" value="Genomic_DNA"/>
</dbReference>
<feature type="binding site" evidence="7">
    <location>
        <begin position="62"/>
        <end position="64"/>
    </location>
    <ligand>
        <name>4-CDP-2-C-methyl-D-erythritol 2-phosphate</name>
        <dbReference type="ChEBI" id="CHEBI:57919"/>
    </ligand>
</feature>
<dbReference type="PANTHER" id="PTHR43181">
    <property type="entry name" value="2-C-METHYL-D-ERYTHRITOL 2,4-CYCLODIPHOSPHATE SYNTHASE, CHLOROPLASTIC"/>
    <property type="match status" value="1"/>
</dbReference>
<evidence type="ECO:0000256" key="3">
    <source>
        <dbReference type="ARBA" id="ARBA00012579"/>
    </source>
</evidence>
<name>A0A3D5QCQ7_FLESI</name>
<feature type="binding site" evidence="7">
    <location>
        <position position="48"/>
    </location>
    <ligand>
        <name>a divalent metal cation</name>
        <dbReference type="ChEBI" id="CHEBI:60240"/>
    </ligand>
</feature>
<feature type="site" description="Transition state stabilizer" evidence="7">
    <location>
        <position position="139"/>
    </location>
</feature>
<dbReference type="InterPro" id="IPR036571">
    <property type="entry name" value="MECDP_synthase_sf"/>
</dbReference>
<keyword evidence="6 7" id="KW-0456">Lyase</keyword>
<dbReference type="Proteomes" id="UP000262325">
    <property type="component" value="Unassembled WGS sequence"/>
</dbReference>
<evidence type="ECO:0000256" key="1">
    <source>
        <dbReference type="ARBA" id="ARBA00000200"/>
    </source>
</evidence>
<comment type="caution">
    <text evidence="10">The sequence shown here is derived from an EMBL/GenBank/DDBJ whole genome shotgun (WGS) entry which is preliminary data.</text>
</comment>
<dbReference type="GO" id="GO:0019288">
    <property type="term" value="P:isopentenyl diphosphate biosynthetic process, methylerythritol 4-phosphate pathway"/>
    <property type="evidence" value="ECO:0007669"/>
    <property type="project" value="UniProtKB-UniRule"/>
</dbReference>
<comment type="cofactor">
    <cofactor evidence="7">
        <name>a divalent metal cation</name>
        <dbReference type="ChEBI" id="CHEBI:60240"/>
    </cofactor>
    <text evidence="7">Binds 1 divalent metal cation per subunit.</text>
</comment>
<dbReference type="AlphaFoldDB" id="A0A3D5QCQ7"/>
<feature type="binding site" evidence="7">
    <location>
        <begin position="138"/>
        <end position="141"/>
    </location>
    <ligand>
        <name>4-CDP-2-C-methyl-D-erythritol 2-phosphate</name>
        <dbReference type="ChEBI" id="CHEBI:57919"/>
    </ligand>
</feature>
<evidence type="ECO:0000313" key="10">
    <source>
        <dbReference type="EMBL" id="HCW92942.1"/>
    </source>
</evidence>
<feature type="binding site" evidence="7">
    <location>
        <position position="16"/>
    </location>
    <ligand>
        <name>a divalent metal cation</name>
        <dbReference type="ChEBI" id="CHEBI:60240"/>
    </ligand>
</feature>
<comment type="pathway">
    <text evidence="2 7">Isoprenoid biosynthesis; isopentenyl diphosphate biosynthesis via DXP pathway; isopentenyl diphosphate from 1-deoxy-D-xylulose 5-phosphate: step 4/6.</text>
</comment>
<comment type="function">
    <text evidence="7">Involved in the biosynthesis of isopentenyl diphosphate (IPP) and dimethylallyl diphosphate (DMAPP), two major building blocks of isoprenoid compounds. Catalyzes the conversion of 4-diphosphocytidyl-2-C-methyl-D-erythritol 2-phosphate (CDP-ME2P) to 2-C-methyl-D-erythritol 2,4-cyclodiphosphate (ME-CPP) with a corresponding release of cytidine 5-monophosphate (CMP).</text>
</comment>